<evidence type="ECO:0000259" key="4">
    <source>
        <dbReference type="Pfam" id="PF17863"/>
    </source>
</evidence>
<keyword evidence="1" id="KW-0547">Nucleotide-binding</keyword>
<dbReference type="Gene3D" id="3.40.50.300">
    <property type="entry name" value="P-loop containing nucleotide triphosphate hydrolases"/>
    <property type="match status" value="1"/>
</dbReference>
<dbReference type="Proteomes" id="UP001596333">
    <property type="component" value="Unassembled WGS sequence"/>
</dbReference>
<dbReference type="InterPro" id="IPR027417">
    <property type="entry name" value="P-loop_NTPase"/>
</dbReference>
<comment type="caution">
    <text evidence="5">The sequence shown here is derived from an EMBL/GenBank/DDBJ whole genome shotgun (WGS) entry which is preliminary data.</text>
</comment>
<dbReference type="Gene3D" id="1.10.8.80">
    <property type="entry name" value="Magnesium chelatase subunit I, C-Terminal domain"/>
    <property type="match status" value="1"/>
</dbReference>
<keyword evidence="2" id="KW-0067">ATP-binding</keyword>
<sequence length="317" mass="34533">MDPATVQQRSDEILDGIAAAVVAERSTLKTIFVGLLSDGHVLLEDVPGTGKTLTARSFANVIDVSFSRIQFTPDLLPSDVIGSNIFDEKTQSFEFQPGPVFANVVLADEINRAPPKTQAALLEAMEEGQVTVDGETRPLPDPFVVIATQNPVEMDGTFELPAAQKDRFIVKTSLGYPDRAGELELIDRRAGREASSPSVRTVCSLDTLTKLRRVPESIRVESGVREYLVDVARATRTDERVNTGVSPRGIQRFFEVVRTHAALMGRTYATPDDVKAMAPPVLSHRIVVTPDARVSGVSTTEIVDDILLDMPVPQLRA</sequence>
<dbReference type="Pfam" id="PF07726">
    <property type="entry name" value="AAA_3"/>
    <property type="match status" value="1"/>
</dbReference>
<dbReference type="InterPro" id="IPR041628">
    <property type="entry name" value="ChlI/MoxR_AAA_lid"/>
</dbReference>
<dbReference type="PANTHER" id="PTHR42759:SF1">
    <property type="entry name" value="MAGNESIUM-CHELATASE SUBUNIT CHLD"/>
    <property type="match status" value="1"/>
</dbReference>
<dbReference type="InterPro" id="IPR050764">
    <property type="entry name" value="CbbQ/NirQ/NorQ/GpvN"/>
</dbReference>
<reference evidence="5 6" key="1">
    <citation type="journal article" date="2019" name="Int. J. Syst. Evol. Microbiol.">
        <title>The Global Catalogue of Microorganisms (GCM) 10K type strain sequencing project: providing services to taxonomists for standard genome sequencing and annotation.</title>
        <authorList>
            <consortium name="The Broad Institute Genomics Platform"/>
            <consortium name="The Broad Institute Genome Sequencing Center for Infectious Disease"/>
            <person name="Wu L."/>
            <person name="Ma J."/>
        </authorList>
    </citation>
    <scope>NUCLEOTIDE SEQUENCE [LARGE SCALE GENOMIC DNA]</scope>
    <source>
        <strain evidence="5 6">Y73</strain>
    </source>
</reference>
<dbReference type="RefSeq" id="WP_379763943.1">
    <property type="nucleotide sequence ID" value="NZ_JBHSXI010000001.1"/>
</dbReference>
<dbReference type="CDD" id="cd00009">
    <property type="entry name" value="AAA"/>
    <property type="match status" value="1"/>
</dbReference>
<dbReference type="InterPro" id="IPR011703">
    <property type="entry name" value="ATPase_AAA-3"/>
</dbReference>
<keyword evidence="6" id="KW-1185">Reference proteome</keyword>
<dbReference type="EMBL" id="JBHSXI010000001">
    <property type="protein sequence ID" value="MFC6887661.1"/>
    <property type="molecule type" value="Genomic_DNA"/>
</dbReference>
<protein>
    <submittedName>
        <fullName evidence="5">AAA family ATPase</fullName>
    </submittedName>
</protein>
<evidence type="ECO:0000256" key="1">
    <source>
        <dbReference type="ARBA" id="ARBA00022741"/>
    </source>
</evidence>
<evidence type="ECO:0000313" key="6">
    <source>
        <dbReference type="Proteomes" id="UP001596333"/>
    </source>
</evidence>
<dbReference type="FunFam" id="3.40.50.300:FF:000640">
    <property type="entry name" value="MoxR family ATPase"/>
    <property type="match status" value="1"/>
</dbReference>
<accession>A0ABD5UHC9</accession>
<evidence type="ECO:0000256" key="2">
    <source>
        <dbReference type="ARBA" id="ARBA00022840"/>
    </source>
</evidence>
<dbReference type="PIRSF" id="PIRSF002849">
    <property type="entry name" value="AAA_ATPase_chaperone_MoxR_prd"/>
    <property type="match status" value="1"/>
</dbReference>
<dbReference type="AlphaFoldDB" id="A0ABD5UHC9"/>
<proteinExistence type="predicted"/>
<dbReference type="PANTHER" id="PTHR42759">
    <property type="entry name" value="MOXR FAMILY PROTEIN"/>
    <property type="match status" value="1"/>
</dbReference>
<dbReference type="SUPFAM" id="SSF52540">
    <property type="entry name" value="P-loop containing nucleoside triphosphate hydrolases"/>
    <property type="match status" value="1"/>
</dbReference>
<organism evidence="5 6">
    <name type="scientific">Halorubrum trueperi</name>
    <dbReference type="NCBI Taxonomy" id="2004704"/>
    <lineage>
        <taxon>Archaea</taxon>
        <taxon>Methanobacteriati</taxon>
        <taxon>Methanobacteriota</taxon>
        <taxon>Stenosarchaea group</taxon>
        <taxon>Halobacteria</taxon>
        <taxon>Halobacteriales</taxon>
        <taxon>Haloferacaceae</taxon>
        <taxon>Halorubrum</taxon>
    </lineage>
</organism>
<evidence type="ECO:0000259" key="3">
    <source>
        <dbReference type="Pfam" id="PF07726"/>
    </source>
</evidence>
<dbReference type="Pfam" id="PF17863">
    <property type="entry name" value="AAA_lid_2"/>
    <property type="match status" value="1"/>
</dbReference>
<gene>
    <name evidence="5" type="ORF">ACFQEY_01125</name>
</gene>
<feature type="domain" description="ATPase AAA-3" evidence="3">
    <location>
        <begin position="40"/>
        <end position="169"/>
    </location>
</feature>
<dbReference type="GO" id="GO:0005524">
    <property type="term" value="F:ATP binding"/>
    <property type="evidence" value="ECO:0007669"/>
    <property type="project" value="UniProtKB-KW"/>
</dbReference>
<evidence type="ECO:0000313" key="5">
    <source>
        <dbReference type="EMBL" id="MFC6887661.1"/>
    </source>
</evidence>
<feature type="domain" description="ChlI/MoxR AAA lid" evidence="4">
    <location>
        <begin position="233"/>
        <end position="306"/>
    </location>
</feature>
<name>A0ABD5UHC9_9EURY</name>